<feature type="domain" description="Electron transfer flavoprotein alpha/beta-subunit N-terminal" evidence="9">
    <location>
        <begin position="23"/>
        <end position="213"/>
    </location>
</feature>
<dbReference type="STRING" id="679936.Sulac_1344"/>
<dbReference type="KEGG" id="sap:Sulac_1344"/>
<evidence type="ECO:0000259" key="9">
    <source>
        <dbReference type="SMART" id="SM00893"/>
    </source>
</evidence>
<sequence>MKILVLVKQVPDTATKIQVNATGQGIQTDGIKWVINPYDEFALEESLRLKEKWGGEVVVLSLGPTRVEEAIRQALAMGADRAVHVTTEESSIDSWIAAKALAHVAQDEGFDLIFTGKQAVDDDQAQVGSLVATELGIPQVTVVLRLEVDGESRQVKAVRELEGATETVTCALPAVLTAQRGLNEPRYPTLPNIMKAKKKEVKKVALESLGLDLTPRVRVLAWSMPPERPAAKILTGDPAETARELVRLLHEEAKVF</sequence>
<dbReference type="EMBL" id="CP003179">
    <property type="protein sequence ID" value="AEW04841.1"/>
    <property type="molecule type" value="Genomic_DNA"/>
</dbReference>
<evidence type="ECO:0000256" key="1">
    <source>
        <dbReference type="ARBA" id="ARBA00007557"/>
    </source>
</evidence>
<evidence type="ECO:0000313" key="11">
    <source>
        <dbReference type="Proteomes" id="UP000005439"/>
    </source>
</evidence>
<dbReference type="PIRSF" id="PIRSF000090">
    <property type="entry name" value="Beta-ETF"/>
    <property type="match status" value="1"/>
</dbReference>
<dbReference type="PANTHER" id="PTHR21294">
    <property type="entry name" value="ELECTRON TRANSFER FLAVOPROTEIN BETA-SUBUNIT"/>
    <property type="match status" value="1"/>
</dbReference>
<dbReference type="CDD" id="cd01714">
    <property type="entry name" value="ETF_beta"/>
    <property type="match status" value="1"/>
</dbReference>
<dbReference type="InterPro" id="IPR012255">
    <property type="entry name" value="ETF_b"/>
</dbReference>
<evidence type="ECO:0000256" key="3">
    <source>
        <dbReference type="ARBA" id="ARBA00016797"/>
    </source>
</evidence>
<comment type="function">
    <text evidence="6">The electron transfer flavoprotein serves as a specific electron acceptor for other dehydrogenases. It transfers the electrons to the main respiratory chain via ETF-ubiquinone oxidoreductase (ETF dehydrogenase).</text>
</comment>
<evidence type="ECO:0000256" key="6">
    <source>
        <dbReference type="ARBA" id="ARBA00025649"/>
    </source>
</evidence>
<evidence type="ECO:0000256" key="2">
    <source>
        <dbReference type="ARBA" id="ARBA00011355"/>
    </source>
</evidence>
<proteinExistence type="inferred from homology"/>
<keyword evidence="4" id="KW-0813">Transport</keyword>
<dbReference type="SUPFAM" id="SSF52402">
    <property type="entry name" value="Adenine nucleotide alpha hydrolases-like"/>
    <property type="match status" value="1"/>
</dbReference>
<dbReference type="GO" id="GO:0046395">
    <property type="term" value="P:carboxylic acid catabolic process"/>
    <property type="evidence" value="ECO:0007669"/>
    <property type="project" value="UniProtKB-ARBA"/>
</dbReference>
<dbReference type="InterPro" id="IPR033948">
    <property type="entry name" value="ETF_beta_N"/>
</dbReference>
<dbReference type="InterPro" id="IPR014730">
    <property type="entry name" value="ETF_a/b_N"/>
</dbReference>
<protein>
    <recommendedName>
        <fullName evidence="3">Electron transfer flavoprotein subunit beta</fullName>
    </recommendedName>
    <alternativeName>
        <fullName evidence="7">Electron transfer flavoprotein small subunit</fullName>
    </alternativeName>
</protein>
<evidence type="ECO:0000256" key="7">
    <source>
        <dbReference type="ARBA" id="ARBA00042002"/>
    </source>
</evidence>
<dbReference type="HOGENOM" id="CLU_060196_0_0_9"/>
<comment type="cofactor">
    <cofactor evidence="8">
        <name>AMP</name>
        <dbReference type="ChEBI" id="CHEBI:456215"/>
    </cofactor>
</comment>
<accession>G8TWE3</accession>
<comment type="similarity">
    <text evidence="1">Belongs to the ETF beta-subunit/FixA family.</text>
</comment>
<dbReference type="SMART" id="SM00893">
    <property type="entry name" value="ETF"/>
    <property type="match status" value="1"/>
</dbReference>
<dbReference type="FunFam" id="3.40.50.620:FF:000011">
    <property type="entry name" value="Electron transfer flavoprotein subunit beta"/>
    <property type="match status" value="1"/>
</dbReference>
<dbReference type="GO" id="GO:0009055">
    <property type="term" value="F:electron transfer activity"/>
    <property type="evidence" value="ECO:0007669"/>
    <property type="project" value="InterPro"/>
</dbReference>
<dbReference type="InterPro" id="IPR014729">
    <property type="entry name" value="Rossmann-like_a/b/a_fold"/>
</dbReference>
<dbReference type="PATRIC" id="fig|679936.5.peg.1407"/>
<evidence type="ECO:0000256" key="8">
    <source>
        <dbReference type="ARBA" id="ARBA00049933"/>
    </source>
</evidence>
<keyword evidence="5" id="KW-0249">Electron transport</keyword>
<organism evidence="10 11">
    <name type="scientific">Sulfobacillus acidophilus (strain ATCC 700253 / DSM 10332 / NAL)</name>
    <dbReference type="NCBI Taxonomy" id="679936"/>
    <lineage>
        <taxon>Bacteria</taxon>
        <taxon>Bacillati</taxon>
        <taxon>Bacillota</taxon>
        <taxon>Clostridia</taxon>
        <taxon>Eubacteriales</taxon>
        <taxon>Clostridiales Family XVII. Incertae Sedis</taxon>
        <taxon>Sulfobacillus</taxon>
    </lineage>
</organism>
<evidence type="ECO:0000256" key="4">
    <source>
        <dbReference type="ARBA" id="ARBA00022448"/>
    </source>
</evidence>
<dbReference type="Gene3D" id="3.40.50.620">
    <property type="entry name" value="HUPs"/>
    <property type="match status" value="1"/>
</dbReference>
<gene>
    <name evidence="10" type="ordered locus">Sulac_1344</name>
</gene>
<dbReference type="AlphaFoldDB" id="G8TWE3"/>
<reference evidence="10 11" key="2">
    <citation type="journal article" date="2012" name="Stand. Genomic Sci.">
        <title>Complete genome sequence of the moderately thermophilic mineral-sulfide-oxidizing firmicute Sulfobacillus acidophilus type strain (NAL(T)).</title>
        <authorList>
            <person name="Anderson I."/>
            <person name="Chertkov O."/>
            <person name="Chen A."/>
            <person name="Saunders E."/>
            <person name="Lapidus A."/>
            <person name="Nolan M."/>
            <person name="Lucas S."/>
            <person name="Hammon N."/>
            <person name="Deshpande S."/>
            <person name="Cheng J.F."/>
            <person name="Han C."/>
            <person name="Tapia R."/>
            <person name="Goodwin L.A."/>
            <person name="Pitluck S."/>
            <person name="Liolios K."/>
            <person name="Pagani I."/>
            <person name="Ivanova N."/>
            <person name="Mikhailova N."/>
            <person name="Pati A."/>
            <person name="Palaniappan K."/>
            <person name="Land M."/>
            <person name="Pan C."/>
            <person name="Rohde M."/>
            <person name="Pukall R."/>
            <person name="Goker M."/>
            <person name="Detter J.C."/>
            <person name="Woyke T."/>
            <person name="Bristow J."/>
            <person name="Eisen J.A."/>
            <person name="Markowitz V."/>
            <person name="Hugenholtz P."/>
            <person name="Kyrpides N.C."/>
            <person name="Klenk H.P."/>
            <person name="Mavromatis K."/>
        </authorList>
    </citation>
    <scope>NUCLEOTIDE SEQUENCE [LARGE SCALE GENOMIC DNA]</scope>
    <source>
        <strain evidence="11">ATCC 700253 / DSM 10332 / NAL</strain>
    </source>
</reference>
<dbReference type="Pfam" id="PF01012">
    <property type="entry name" value="ETF"/>
    <property type="match status" value="1"/>
</dbReference>
<dbReference type="PANTHER" id="PTHR21294:SF8">
    <property type="entry name" value="ELECTRON TRANSFER FLAVOPROTEIN SUBUNIT BETA"/>
    <property type="match status" value="1"/>
</dbReference>
<comment type="subunit">
    <text evidence="2">Heterodimer of an alpha and a beta subunit.</text>
</comment>
<evidence type="ECO:0000313" key="10">
    <source>
        <dbReference type="EMBL" id="AEW04841.1"/>
    </source>
</evidence>
<reference evidence="11" key="1">
    <citation type="submission" date="2011-12" db="EMBL/GenBank/DDBJ databases">
        <title>The complete genome of chromosome of Sulfobacillus acidophilus DSM 10332.</title>
        <authorList>
            <person name="Lucas S."/>
            <person name="Han J."/>
            <person name="Lapidus A."/>
            <person name="Bruce D."/>
            <person name="Goodwin L."/>
            <person name="Pitluck S."/>
            <person name="Peters L."/>
            <person name="Kyrpides N."/>
            <person name="Mavromatis K."/>
            <person name="Ivanova N."/>
            <person name="Mikhailova N."/>
            <person name="Chertkov O."/>
            <person name="Saunders E."/>
            <person name="Detter J.C."/>
            <person name="Tapia R."/>
            <person name="Han C."/>
            <person name="Land M."/>
            <person name="Hauser L."/>
            <person name="Markowitz V."/>
            <person name="Cheng J.-F."/>
            <person name="Hugenholtz P."/>
            <person name="Woyke T."/>
            <person name="Wu D."/>
            <person name="Pukall R."/>
            <person name="Gehrich-Schroeter G."/>
            <person name="Schneider S."/>
            <person name="Klenk H.-P."/>
            <person name="Eisen J.A."/>
        </authorList>
    </citation>
    <scope>NUCLEOTIDE SEQUENCE [LARGE SCALE GENOMIC DNA]</scope>
    <source>
        <strain evidence="11">ATCC 700253 / DSM 10332 / NAL</strain>
    </source>
</reference>
<name>G8TWE3_SULAD</name>
<evidence type="ECO:0000256" key="5">
    <source>
        <dbReference type="ARBA" id="ARBA00022982"/>
    </source>
</evidence>
<keyword evidence="11" id="KW-1185">Reference proteome</keyword>
<dbReference type="Proteomes" id="UP000005439">
    <property type="component" value="Chromosome"/>
</dbReference>